<dbReference type="AlphaFoldDB" id="A0AAW0F065"/>
<gene>
    <name evidence="1" type="ORF">NESM_000896900</name>
</gene>
<name>A0AAW0F065_9TRYP</name>
<organism evidence="1 2">
    <name type="scientific">Novymonas esmeraldas</name>
    <dbReference type="NCBI Taxonomy" id="1808958"/>
    <lineage>
        <taxon>Eukaryota</taxon>
        <taxon>Discoba</taxon>
        <taxon>Euglenozoa</taxon>
        <taxon>Kinetoplastea</taxon>
        <taxon>Metakinetoplastina</taxon>
        <taxon>Trypanosomatida</taxon>
        <taxon>Trypanosomatidae</taxon>
        <taxon>Novymonas</taxon>
    </lineage>
</organism>
<dbReference type="CDD" id="cd00590">
    <property type="entry name" value="RRM_SF"/>
    <property type="match status" value="1"/>
</dbReference>
<keyword evidence="2" id="KW-1185">Reference proteome</keyword>
<comment type="caution">
    <text evidence="1">The sequence shown here is derived from an EMBL/GenBank/DDBJ whole genome shotgun (WGS) entry which is preliminary data.</text>
</comment>
<dbReference type="InterPro" id="IPR012677">
    <property type="entry name" value="Nucleotide-bd_a/b_plait_sf"/>
</dbReference>
<dbReference type="Gene3D" id="3.30.70.330">
    <property type="match status" value="1"/>
</dbReference>
<proteinExistence type="predicted"/>
<reference evidence="1 2" key="1">
    <citation type="journal article" date="2021" name="MBio">
        <title>A New Model Trypanosomatid, Novymonas esmeraldas: Genomic Perception of Its 'Candidatus Pandoraea novymonadis' Endosymbiont.</title>
        <authorList>
            <person name="Zakharova A."/>
            <person name="Saura A."/>
            <person name="Butenko A."/>
            <person name="Podesvova L."/>
            <person name="Warmusova S."/>
            <person name="Kostygov A.Y."/>
            <person name="Nenarokova A."/>
            <person name="Lukes J."/>
            <person name="Opperdoes F.R."/>
            <person name="Yurchenko V."/>
        </authorList>
    </citation>
    <scope>NUCLEOTIDE SEQUENCE [LARGE SCALE GENOMIC DNA]</scope>
    <source>
        <strain evidence="1 2">E262AT.01</strain>
    </source>
</reference>
<dbReference type="GO" id="GO:0003676">
    <property type="term" value="F:nucleic acid binding"/>
    <property type="evidence" value="ECO:0007669"/>
    <property type="project" value="InterPro"/>
</dbReference>
<protein>
    <submittedName>
        <fullName evidence="1">RNA-binding protein 27</fullName>
    </submittedName>
</protein>
<evidence type="ECO:0000313" key="1">
    <source>
        <dbReference type="EMBL" id="KAK7199261.1"/>
    </source>
</evidence>
<dbReference type="SUPFAM" id="SSF54928">
    <property type="entry name" value="RNA-binding domain, RBD"/>
    <property type="match status" value="1"/>
</dbReference>
<sequence length="348" mass="37133">MEASSAAAVVYVFLDDADRTISIEDVKDWLQILDDVVEIKLQFDTATRRPCYHVQFRRAATAQQAVQYLHGARLKNCVVSIESRVFAAAPEAPGQASGDAAAAAASSSSASAAVIAAAPRKRCRETVELPANHLLPPDLQMDAQLAEYLPGLADTPRYAADGPAAWQRLQAAQAQLSAVYAELETTAAALTHTDARLAELLHGTPGPGTANDSGSALPLSQQPPRVWQARRVLCHGSAIPYDAHTPSGVVSLLTDSFGPVSLCGESATHSGFFLAVRFVFAADEERFMAAAAAPGDAPPQQRQSGEWRRIVQGLGWRPLDGPAARQHLRPPSAALDERIHRTVQQLLA</sequence>
<dbReference type="EMBL" id="JAECZO010000262">
    <property type="protein sequence ID" value="KAK7199261.1"/>
    <property type="molecule type" value="Genomic_DNA"/>
</dbReference>
<dbReference type="InterPro" id="IPR035979">
    <property type="entry name" value="RBD_domain_sf"/>
</dbReference>
<accession>A0AAW0F065</accession>
<evidence type="ECO:0000313" key="2">
    <source>
        <dbReference type="Proteomes" id="UP001430356"/>
    </source>
</evidence>
<dbReference type="Proteomes" id="UP001430356">
    <property type="component" value="Unassembled WGS sequence"/>
</dbReference>